<reference evidence="2" key="1">
    <citation type="journal article" date="2019" name="Int. J. Syst. Evol. Microbiol.">
        <title>The Global Catalogue of Microorganisms (GCM) 10K type strain sequencing project: providing services to taxonomists for standard genome sequencing and annotation.</title>
        <authorList>
            <consortium name="The Broad Institute Genomics Platform"/>
            <consortium name="The Broad Institute Genome Sequencing Center for Infectious Disease"/>
            <person name="Wu L."/>
            <person name="Ma J."/>
        </authorList>
    </citation>
    <scope>NUCLEOTIDE SEQUENCE [LARGE SCALE GENOMIC DNA]</scope>
    <source>
        <strain evidence="2">JCM 31696</strain>
    </source>
</reference>
<sequence>MSLSENSIARNWNSGRMGARVYDFTIRHGIIFRTLSRIVWRADVRPLYTGFGALRELPEETAVLDVPCGSGVAFRGMTPETRIRYVAADMSPFMLERARAE</sequence>
<evidence type="ECO:0008006" key="3">
    <source>
        <dbReference type="Google" id="ProtNLM"/>
    </source>
</evidence>
<dbReference type="EMBL" id="JBHTIR010001435">
    <property type="protein sequence ID" value="MFD0852545.1"/>
    <property type="molecule type" value="Genomic_DNA"/>
</dbReference>
<accession>A0ABW3CDM3</accession>
<dbReference type="SUPFAM" id="SSF53335">
    <property type="entry name" value="S-adenosyl-L-methionine-dependent methyltransferases"/>
    <property type="match status" value="1"/>
</dbReference>
<name>A0ABW3CDM3_9ACTN</name>
<comment type="caution">
    <text evidence="1">The sequence shown here is derived from an EMBL/GenBank/DDBJ whole genome shotgun (WGS) entry which is preliminary data.</text>
</comment>
<dbReference type="Gene3D" id="3.40.50.150">
    <property type="entry name" value="Vaccinia Virus protein VP39"/>
    <property type="match status" value="1"/>
</dbReference>
<keyword evidence="2" id="KW-1185">Reference proteome</keyword>
<organism evidence="1 2">
    <name type="scientific">Actinomadura adrarensis</name>
    <dbReference type="NCBI Taxonomy" id="1819600"/>
    <lineage>
        <taxon>Bacteria</taxon>
        <taxon>Bacillati</taxon>
        <taxon>Actinomycetota</taxon>
        <taxon>Actinomycetes</taxon>
        <taxon>Streptosporangiales</taxon>
        <taxon>Thermomonosporaceae</taxon>
        <taxon>Actinomadura</taxon>
    </lineage>
</organism>
<dbReference type="Proteomes" id="UP001597083">
    <property type="component" value="Unassembled WGS sequence"/>
</dbReference>
<proteinExistence type="predicted"/>
<evidence type="ECO:0000313" key="1">
    <source>
        <dbReference type="EMBL" id="MFD0852545.1"/>
    </source>
</evidence>
<feature type="non-terminal residue" evidence="1">
    <location>
        <position position="101"/>
    </location>
</feature>
<dbReference type="InterPro" id="IPR029063">
    <property type="entry name" value="SAM-dependent_MTases_sf"/>
</dbReference>
<evidence type="ECO:0000313" key="2">
    <source>
        <dbReference type="Proteomes" id="UP001597083"/>
    </source>
</evidence>
<protein>
    <recommendedName>
        <fullName evidence="3">Class I SAM-dependent methyltransferase</fullName>
    </recommendedName>
</protein>
<gene>
    <name evidence="1" type="ORF">ACFQ07_09940</name>
</gene>